<dbReference type="GO" id="GO:0016798">
    <property type="term" value="F:hydrolase activity, acting on glycosyl bonds"/>
    <property type="evidence" value="ECO:0007669"/>
    <property type="project" value="TreeGrafter"/>
</dbReference>
<sequence>MTEKEKLILSAIRQNPLISQKELGQQSGMSREAVAHHIMNLTRKGFIRGKGYLLNNPLEVLVIGGCNLDIQGIPLQHGQAGDSLPGTVTMTPGGVGRNIAENLARLGHQVRLISAVGEDDAGKQLIQATRSAGVDTSSIKAFSGFRSPVYLSVLDPEHELLQAINDMSVTEQMTPEFLAGCTPDLHLSQALIIDTNLSEATLTYLFQRQDLPPVFADCVSAAKAERLKPWLHRIHTLKPNRMEASLLWGQEIQSEADLPACANWFHEQGISQLFISLGEEGLYASRSDEQVLLPPEQITVASVAGAGDALMAGLVHSWINHQPLVNTARIAQACACLALEHHGTNNPALSAETIEQRINA</sequence>
<dbReference type="GO" id="GO:0050225">
    <property type="term" value="F:pseudouridine kinase activity"/>
    <property type="evidence" value="ECO:0007669"/>
    <property type="project" value="UniProtKB-EC"/>
</dbReference>
<dbReference type="RefSeq" id="WP_087112307.1">
    <property type="nucleotide sequence ID" value="NZ_CBCSCN010000011.1"/>
</dbReference>
<dbReference type="PANTHER" id="PTHR42909">
    <property type="entry name" value="ZGC:136858"/>
    <property type="match status" value="1"/>
</dbReference>
<dbReference type="PROSITE" id="PS00583">
    <property type="entry name" value="PFKB_KINASES_1"/>
    <property type="match status" value="1"/>
</dbReference>
<dbReference type="GO" id="GO:0006355">
    <property type="term" value="P:regulation of DNA-templated transcription"/>
    <property type="evidence" value="ECO:0007669"/>
    <property type="project" value="InterPro"/>
</dbReference>
<keyword evidence="2" id="KW-0479">Metal-binding</keyword>
<dbReference type="EMBL" id="FWPT01000009">
    <property type="protein sequence ID" value="SMA49858.1"/>
    <property type="molecule type" value="Genomic_DNA"/>
</dbReference>
<dbReference type="EC" id="2.7.1.83" evidence="5"/>
<protein>
    <submittedName>
        <fullName evidence="5">Pseudouridine kinase</fullName>
        <ecNumber evidence="5">2.7.1.83</ecNumber>
    </submittedName>
</protein>
<dbReference type="Proteomes" id="UP000196573">
    <property type="component" value="Unassembled WGS sequence"/>
</dbReference>
<evidence type="ECO:0000256" key="3">
    <source>
        <dbReference type="ARBA" id="ARBA00022777"/>
    </source>
</evidence>
<dbReference type="PROSITE" id="PS00584">
    <property type="entry name" value="PFKB_KINASES_2"/>
    <property type="match status" value="1"/>
</dbReference>
<keyword evidence="6" id="KW-1185">Reference proteome</keyword>
<dbReference type="Pfam" id="PF00294">
    <property type="entry name" value="PfkB"/>
    <property type="match status" value="1"/>
</dbReference>
<dbReference type="Gene3D" id="3.40.1190.20">
    <property type="match status" value="1"/>
</dbReference>
<dbReference type="GO" id="GO:0004730">
    <property type="term" value="F:pseudouridylate synthase activity"/>
    <property type="evidence" value="ECO:0007669"/>
    <property type="project" value="TreeGrafter"/>
</dbReference>
<dbReference type="InterPro" id="IPR002173">
    <property type="entry name" value="Carboh/pur_kinase_PfkB_CS"/>
</dbReference>
<evidence type="ECO:0000259" key="4">
    <source>
        <dbReference type="SMART" id="SM00419"/>
    </source>
</evidence>
<dbReference type="Gene3D" id="1.10.10.10">
    <property type="entry name" value="Winged helix-like DNA-binding domain superfamily/Winged helix DNA-binding domain"/>
    <property type="match status" value="1"/>
</dbReference>
<dbReference type="InterPro" id="IPR029056">
    <property type="entry name" value="Ribokinase-like"/>
</dbReference>
<dbReference type="GO" id="GO:0005737">
    <property type="term" value="C:cytoplasm"/>
    <property type="evidence" value="ECO:0007669"/>
    <property type="project" value="TreeGrafter"/>
</dbReference>
<organism evidence="5 6">
    <name type="scientific">Parendozoicomonas haliclonae</name>
    <dbReference type="NCBI Taxonomy" id="1960125"/>
    <lineage>
        <taxon>Bacteria</taxon>
        <taxon>Pseudomonadati</taxon>
        <taxon>Pseudomonadota</taxon>
        <taxon>Gammaproteobacteria</taxon>
        <taxon>Oceanospirillales</taxon>
        <taxon>Endozoicomonadaceae</taxon>
        <taxon>Parendozoicomonas</taxon>
    </lineage>
</organism>
<evidence type="ECO:0000313" key="6">
    <source>
        <dbReference type="Proteomes" id="UP000196573"/>
    </source>
</evidence>
<dbReference type="InterPro" id="IPR036390">
    <property type="entry name" value="WH_DNA-bd_sf"/>
</dbReference>
<dbReference type="CDD" id="cd01941">
    <property type="entry name" value="YeiC_kinase_like"/>
    <property type="match status" value="1"/>
</dbReference>
<feature type="domain" description="HTH crp-type" evidence="4">
    <location>
        <begin position="10"/>
        <end position="56"/>
    </location>
</feature>
<dbReference type="SUPFAM" id="SSF53613">
    <property type="entry name" value="Ribokinase-like"/>
    <property type="match status" value="1"/>
</dbReference>
<keyword evidence="1 5" id="KW-0808">Transferase</keyword>
<evidence type="ECO:0000256" key="1">
    <source>
        <dbReference type="ARBA" id="ARBA00022679"/>
    </source>
</evidence>
<dbReference type="SMART" id="SM00419">
    <property type="entry name" value="HTH_CRP"/>
    <property type="match status" value="1"/>
</dbReference>
<dbReference type="InterPro" id="IPR036388">
    <property type="entry name" value="WH-like_DNA-bd_sf"/>
</dbReference>
<accession>A0A1X7AP28</accession>
<dbReference type="AlphaFoldDB" id="A0A1X7AP28"/>
<dbReference type="PANTHER" id="PTHR42909:SF1">
    <property type="entry name" value="CARBOHYDRATE KINASE PFKB DOMAIN-CONTAINING PROTEIN"/>
    <property type="match status" value="1"/>
</dbReference>
<name>A0A1X7AP28_9GAMM</name>
<dbReference type="SUPFAM" id="SSF46785">
    <property type="entry name" value="Winged helix' DNA-binding domain"/>
    <property type="match status" value="1"/>
</dbReference>
<dbReference type="GO" id="GO:0046872">
    <property type="term" value="F:metal ion binding"/>
    <property type="evidence" value="ECO:0007669"/>
    <property type="project" value="UniProtKB-KW"/>
</dbReference>
<dbReference type="GO" id="GO:0003677">
    <property type="term" value="F:DNA binding"/>
    <property type="evidence" value="ECO:0007669"/>
    <property type="project" value="InterPro"/>
</dbReference>
<proteinExistence type="predicted"/>
<gene>
    <name evidence="5" type="primary">psuK</name>
    <name evidence="5" type="ORF">EHSB41UT_03648</name>
</gene>
<keyword evidence="3 5" id="KW-0418">Kinase</keyword>
<evidence type="ECO:0000313" key="5">
    <source>
        <dbReference type="EMBL" id="SMA49858.1"/>
    </source>
</evidence>
<dbReference type="InterPro" id="IPR011611">
    <property type="entry name" value="PfkB_dom"/>
</dbReference>
<dbReference type="OrthoDB" id="9806249at2"/>
<dbReference type="Pfam" id="PF13412">
    <property type="entry name" value="HTH_24"/>
    <property type="match status" value="1"/>
</dbReference>
<reference evidence="5 6" key="1">
    <citation type="submission" date="2017-03" db="EMBL/GenBank/DDBJ databases">
        <authorList>
            <person name="Afonso C.L."/>
            <person name="Miller P.J."/>
            <person name="Scott M.A."/>
            <person name="Spackman E."/>
            <person name="Goraichik I."/>
            <person name="Dimitrov K.M."/>
            <person name="Suarez D.L."/>
            <person name="Swayne D.E."/>
        </authorList>
    </citation>
    <scope>NUCLEOTIDE SEQUENCE [LARGE SCALE GENOMIC DNA]</scope>
    <source>
        <strain evidence="5">SB41UT1</strain>
    </source>
</reference>
<evidence type="ECO:0000256" key="2">
    <source>
        <dbReference type="ARBA" id="ARBA00022723"/>
    </source>
</evidence>
<dbReference type="InterPro" id="IPR012318">
    <property type="entry name" value="HTH_CRP"/>
</dbReference>